<dbReference type="Proteomes" id="UP000094412">
    <property type="component" value="Unassembled WGS sequence"/>
</dbReference>
<dbReference type="STRING" id="1566387.QV13_08515"/>
<protein>
    <submittedName>
        <fullName evidence="1">Uncharacterized protein</fullName>
    </submittedName>
</protein>
<dbReference type="AlphaFoldDB" id="A0A1C2E1A0"/>
<reference evidence="1 2" key="1">
    <citation type="submission" date="2016-08" db="EMBL/GenBank/DDBJ databases">
        <title>Whole genome sequence of Mesorhizobium sp. strain UASWS1009 isolated from industrial sewage.</title>
        <authorList>
            <person name="Crovadore J."/>
            <person name="Calmin G."/>
            <person name="Chablais R."/>
            <person name="Cochard B."/>
            <person name="Lefort F."/>
        </authorList>
    </citation>
    <scope>NUCLEOTIDE SEQUENCE [LARGE SCALE GENOMIC DNA]</scope>
    <source>
        <strain evidence="1 2">UASWS1009</strain>
    </source>
</reference>
<sequence>MIRSATEQAPRYSRYRSRHQKNDMPTISLTLAFLIAYVLIRLVGASIGDFLAKPVIAGGPGQVMSPSLPSAVAYERSGEQ</sequence>
<dbReference type="EMBL" id="MDEO01000029">
    <property type="protein sequence ID" value="OCX20705.1"/>
    <property type="molecule type" value="Genomic_DNA"/>
</dbReference>
<proteinExistence type="predicted"/>
<accession>A0A1C2E1A0</accession>
<evidence type="ECO:0000313" key="2">
    <source>
        <dbReference type="Proteomes" id="UP000094412"/>
    </source>
</evidence>
<organism evidence="1 2">
    <name type="scientific">Mesorhizobium hungaricum</name>
    <dbReference type="NCBI Taxonomy" id="1566387"/>
    <lineage>
        <taxon>Bacteria</taxon>
        <taxon>Pseudomonadati</taxon>
        <taxon>Pseudomonadota</taxon>
        <taxon>Alphaproteobacteria</taxon>
        <taxon>Hyphomicrobiales</taxon>
        <taxon>Phyllobacteriaceae</taxon>
        <taxon>Mesorhizobium</taxon>
    </lineage>
</organism>
<gene>
    <name evidence="1" type="ORF">QV13_08515</name>
</gene>
<name>A0A1C2E1A0_9HYPH</name>
<evidence type="ECO:0000313" key="1">
    <source>
        <dbReference type="EMBL" id="OCX20705.1"/>
    </source>
</evidence>
<keyword evidence="2" id="KW-1185">Reference proteome</keyword>
<comment type="caution">
    <text evidence="1">The sequence shown here is derived from an EMBL/GenBank/DDBJ whole genome shotgun (WGS) entry which is preliminary data.</text>
</comment>